<dbReference type="InterPro" id="IPR000182">
    <property type="entry name" value="GNAT_dom"/>
</dbReference>
<feature type="domain" description="N-acetyltransferase" evidence="1">
    <location>
        <begin position="136"/>
        <end position="271"/>
    </location>
</feature>
<name>A0A9W5X4A9_9BACI</name>
<evidence type="ECO:0000313" key="2">
    <source>
        <dbReference type="EMBL" id="GGB34118.1"/>
    </source>
</evidence>
<dbReference type="CDD" id="cd04301">
    <property type="entry name" value="NAT_SF"/>
    <property type="match status" value="1"/>
</dbReference>
<reference evidence="2" key="2">
    <citation type="submission" date="2020-09" db="EMBL/GenBank/DDBJ databases">
        <authorList>
            <person name="Sun Q."/>
            <person name="Zhou Y."/>
        </authorList>
    </citation>
    <scope>NUCLEOTIDE SEQUENCE</scope>
    <source>
        <strain evidence="2">CGMCC 1.15454</strain>
    </source>
</reference>
<dbReference type="RefSeq" id="WP_088050537.1">
    <property type="nucleotide sequence ID" value="NZ_BMJD01000004.1"/>
</dbReference>
<reference evidence="2" key="1">
    <citation type="journal article" date="2014" name="Int. J. Syst. Evol. Microbiol.">
        <title>Complete genome sequence of Corynebacterium casei LMG S-19264T (=DSM 44701T), isolated from a smear-ripened cheese.</title>
        <authorList>
            <consortium name="US DOE Joint Genome Institute (JGI-PGF)"/>
            <person name="Walter F."/>
            <person name="Albersmeier A."/>
            <person name="Kalinowski J."/>
            <person name="Ruckert C."/>
        </authorList>
    </citation>
    <scope>NUCLEOTIDE SEQUENCE</scope>
    <source>
        <strain evidence="2">CGMCC 1.15454</strain>
    </source>
</reference>
<proteinExistence type="predicted"/>
<evidence type="ECO:0000313" key="3">
    <source>
        <dbReference type="Proteomes" id="UP000621492"/>
    </source>
</evidence>
<dbReference type="PROSITE" id="PS51186">
    <property type="entry name" value="GNAT"/>
    <property type="match status" value="1"/>
</dbReference>
<dbReference type="EMBL" id="BMJD01000004">
    <property type="protein sequence ID" value="GGB34118.1"/>
    <property type="molecule type" value="Genomic_DNA"/>
</dbReference>
<dbReference type="InterPro" id="IPR016181">
    <property type="entry name" value="Acyl_CoA_acyltransferase"/>
</dbReference>
<protein>
    <submittedName>
        <fullName evidence="2">N-acetyltransferase</fullName>
    </submittedName>
</protein>
<dbReference type="Pfam" id="PF00583">
    <property type="entry name" value="Acetyltransf_1"/>
    <property type="match status" value="1"/>
</dbReference>
<comment type="caution">
    <text evidence="2">The sequence shown here is derived from an EMBL/GenBank/DDBJ whole genome shotgun (WGS) entry which is preliminary data.</text>
</comment>
<accession>A0A9W5X4A9</accession>
<sequence>MSLFLSGNLARRIEQSEIEALKSRLTAIKEMDGNPMNVEIKEFGNATAFSVKNIPGPSFNTVKGISGSEEKYLDAILEFYKERGVPARFEITPAHASLELFKALHEKGYFQSGFHTALAGSLSHDVITNEETDASISIRKIREHEFETFGDIYTKGFHMPSFLKEHVAQNNKVLYNHDNWTFYLASYEGEPAGIGVLFEYDGIGTLAASATIPELRNRGVHSALILKRLQQAKQHNCNLIVGQATYGSVSQKNMERAGMRIAYTKSIWAKL</sequence>
<organism evidence="2 3">
    <name type="scientific">Lentibacillus populi</name>
    <dbReference type="NCBI Taxonomy" id="1827502"/>
    <lineage>
        <taxon>Bacteria</taxon>
        <taxon>Bacillati</taxon>
        <taxon>Bacillota</taxon>
        <taxon>Bacilli</taxon>
        <taxon>Bacillales</taxon>
        <taxon>Bacillaceae</taxon>
        <taxon>Lentibacillus</taxon>
    </lineage>
</organism>
<dbReference type="Proteomes" id="UP000621492">
    <property type="component" value="Unassembled WGS sequence"/>
</dbReference>
<dbReference type="SUPFAM" id="SSF55729">
    <property type="entry name" value="Acyl-CoA N-acyltransferases (Nat)"/>
    <property type="match status" value="1"/>
</dbReference>
<dbReference type="AlphaFoldDB" id="A0A9W5X4A9"/>
<gene>
    <name evidence="2" type="ORF">GCM10011409_09450</name>
</gene>
<evidence type="ECO:0000259" key="1">
    <source>
        <dbReference type="PROSITE" id="PS51186"/>
    </source>
</evidence>
<keyword evidence="3" id="KW-1185">Reference proteome</keyword>
<dbReference type="Gene3D" id="3.40.630.30">
    <property type="match status" value="1"/>
</dbReference>
<dbReference type="GO" id="GO:0016747">
    <property type="term" value="F:acyltransferase activity, transferring groups other than amino-acyl groups"/>
    <property type="evidence" value="ECO:0007669"/>
    <property type="project" value="InterPro"/>
</dbReference>